<reference evidence="5 6" key="1">
    <citation type="journal article" date="2019" name="Emerg. Microbes Infect.">
        <title>Comprehensive subspecies identification of 175 nontuberculous mycobacteria species based on 7547 genomic profiles.</title>
        <authorList>
            <person name="Matsumoto Y."/>
            <person name="Kinjo T."/>
            <person name="Motooka D."/>
            <person name="Nabeya D."/>
            <person name="Jung N."/>
            <person name="Uechi K."/>
            <person name="Horii T."/>
            <person name="Iida T."/>
            <person name="Fujita J."/>
            <person name="Nakamura S."/>
        </authorList>
    </citation>
    <scope>NUCLEOTIDE SEQUENCE [LARGE SCALE GENOMIC DNA]</scope>
    <source>
        <strain evidence="5 6">JCM 13574</strain>
    </source>
</reference>
<sequence length="320" mass="34559">MDTSDADEAAAVLRPVFFPLDITPGGGETLRIRVKAEPLPLLGVGYLEMGGEAVIRAMDVVGHHIAIALSGHATITWSDRHAGTVIAPGAATVFTAGTISETTCSQDCVLLGIKFDEGATLHELESLLNRPLRAPIEFPRQLDLTAPAAVNWLSLVRVMCQEAGRADGMLRHHLAVANLQQLLIEGLLLTQPHNYTDELHDGGPSASHAVVKSAIDLMRSYPESAWTTPRLARELGVSSRALQKAFAKSGESPPMAYLRHLRLHRVRGELVDASRAGTSVAVTAAASRWGFVHLGRFAQQYRQAFGESPSQTLRSSDRDR</sequence>
<keyword evidence="6" id="KW-1185">Reference proteome</keyword>
<dbReference type="InterPro" id="IPR009057">
    <property type="entry name" value="Homeodomain-like_sf"/>
</dbReference>
<evidence type="ECO:0000256" key="3">
    <source>
        <dbReference type="ARBA" id="ARBA00023163"/>
    </source>
</evidence>
<dbReference type="RefSeq" id="WP_163732337.1">
    <property type="nucleotide sequence ID" value="NZ_AP022610.1"/>
</dbReference>
<dbReference type="GO" id="GO:0003700">
    <property type="term" value="F:DNA-binding transcription factor activity"/>
    <property type="evidence" value="ECO:0007669"/>
    <property type="project" value="InterPro"/>
</dbReference>
<dbReference type="Gene3D" id="1.10.10.60">
    <property type="entry name" value="Homeodomain-like"/>
    <property type="match status" value="1"/>
</dbReference>
<dbReference type="PANTHER" id="PTHR46796:SF12">
    <property type="entry name" value="HTH-TYPE DNA-BINDING TRANSCRIPTIONAL ACTIVATOR EUTR"/>
    <property type="match status" value="1"/>
</dbReference>
<accession>A0A7I7X909</accession>
<gene>
    <name evidence="5" type="ORF">MMAD_06040</name>
</gene>
<evidence type="ECO:0000256" key="1">
    <source>
        <dbReference type="ARBA" id="ARBA00023015"/>
    </source>
</evidence>
<dbReference type="SUPFAM" id="SSF46689">
    <property type="entry name" value="Homeodomain-like"/>
    <property type="match status" value="1"/>
</dbReference>
<feature type="domain" description="HTH araC/xylS-type" evidence="4">
    <location>
        <begin position="212"/>
        <end position="315"/>
    </location>
</feature>
<proteinExistence type="predicted"/>
<organism evidence="5 6">
    <name type="scientific">Mycolicibacterium madagascariense</name>
    <dbReference type="NCBI Taxonomy" id="212765"/>
    <lineage>
        <taxon>Bacteria</taxon>
        <taxon>Bacillati</taxon>
        <taxon>Actinomycetota</taxon>
        <taxon>Actinomycetes</taxon>
        <taxon>Mycobacteriales</taxon>
        <taxon>Mycobacteriaceae</taxon>
        <taxon>Mycolicibacterium</taxon>
    </lineage>
</organism>
<dbReference type="InterPro" id="IPR035418">
    <property type="entry name" value="AraC-bd_2"/>
</dbReference>
<evidence type="ECO:0000256" key="2">
    <source>
        <dbReference type="ARBA" id="ARBA00023125"/>
    </source>
</evidence>
<keyword evidence="2" id="KW-0238">DNA-binding</keyword>
<protein>
    <submittedName>
        <fullName evidence="5">AraC family transcriptional regulator</fullName>
    </submittedName>
</protein>
<dbReference type="Pfam" id="PF14525">
    <property type="entry name" value="AraC_binding_2"/>
    <property type="match status" value="1"/>
</dbReference>
<dbReference type="EMBL" id="AP022610">
    <property type="protein sequence ID" value="BBZ26309.1"/>
    <property type="molecule type" value="Genomic_DNA"/>
</dbReference>
<dbReference type="GO" id="GO:0043565">
    <property type="term" value="F:sequence-specific DNA binding"/>
    <property type="evidence" value="ECO:0007669"/>
    <property type="project" value="InterPro"/>
</dbReference>
<name>A0A7I7X909_9MYCO</name>
<keyword evidence="1" id="KW-0805">Transcription regulation</keyword>
<dbReference type="SMART" id="SM00342">
    <property type="entry name" value="HTH_ARAC"/>
    <property type="match status" value="1"/>
</dbReference>
<evidence type="ECO:0000313" key="5">
    <source>
        <dbReference type="EMBL" id="BBZ26309.1"/>
    </source>
</evidence>
<dbReference type="PANTHER" id="PTHR46796">
    <property type="entry name" value="HTH-TYPE TRANSCRIPTIONAL ACTIVATOR RHAS-RELATED"/>
    <property type="match status" value="1"/>
</dbReference>
<dbReference type="InterPro" id="IPR050204">
    <property type="entry name" value="AraC_XylS_family_regulators"/>
</dbReference>
<dbReference type="AlphaFoldDB" id="A0A7I7X909"/>
<dbReference type="Pfam" id="PF12833">
    <property type="entry name" value="HTH_18"/>
    <property type="match status" value="1"/>
</dbReference>
<dbReference type="Proteomes" id="UP000466517">
    <property type="component" value="Chromosome"/>
</dbReference>
<keyword evidence="3" id="KW-0804">Transcription</keyword>
<dbReference type="InterPro" id="IPR018060">
    <property type="entry name" value="HTH_AraC"/>
</dbReference>
<evidence type="ECO:0000313" key="6">
    <source>
        <dbReference type="Proteomes" id="UP000466517"/>
    </source>
</evidence>
<dbReference type="PROSITE" id="PS01124">
    <property type="entry name" value="HTH_ARAC_FAMILY_2"/>
    <property type="match status" value="1"/>
</dbReference>
<evidence type="ECO:0000259" key="4">
    <source>
        <dbReference type="PROSITE" id="PS01124"/>
    </source>
</evidence>
<dbReference type="KEGG" id="mmag:MMAD_06040"/>